<dbReference type="AlphaFoldDB" id="G0UPP6"/>
<gene>
    <name evidence="3" type="ORF">TCIL3000_7_1650</name>
</gene>
<dbReference type="PANTHER" id="PTHR23011:SF28">
    <property type="entry name" value="CYCLIC NUCLEOTIDE-BINDING DOMAIN CONTAINING PROTEIN"/>
    <property type="match status" value="1"/>
</dbReference>
<dbReference type="InterPro" id="IPR000595">
    <property type="entry name" value="cNMP-bd_dom"/>
</dbReference>
<dbReference type="EMBL" id="HE575320">
    <property type="protein sequence ID" value="CCC91357.1"/>
    <property type="molecule type" value="Genomic_DNA"/>
</dbReference>
<dbReference type="SUPFAM" id="SSF51206">
    <property type="entry name" value="cAMP-binding domain-like"/>
    <property type="match status" value="1"/>
</dbReference>
<feature type="region of interest" description="Disordered" evidence="1">
    <location>
        <begin position="160"/>
        <end position="202"/>
    </location>
</feature>
<dbReference type="PROSITE" id="PS50042">
    <property type="entry name" value="CNMP_BINDING_3"/>
    <property type="match status" value="1"/>
</dbReference>
<sequence>MSIMSTLTSVERRILNEALENADRQRLNSLSLSALKDQAEQLPLLDTTAAKRIRSKGCNTMERVAQHERRERELWMAVERSLELPFVYRTDASKELALSMLCHISQFSDLSKRDLEVLCTYMRIVHIEDGTVFIGKQPQKVDCDEAEEDFVGLSPTFRKEDPFGHANQPTNEGGSGFEGGLRRRSSPTWKHRQECTEGSPSRKVKRGVTSSCVYVLLRGSVLLRLPSLKCSVDTVVESYEVFALPTTLSALPGDAFYQACADCTLLCFACNKEFLLDGVIKRLDRNLVKEQADFLQKHLRVKIFTHWTRQQYERCARALVPLRVSWRQMVVEQSVNSDAMYFIKEGQCVVVRNVPLLRGQHHCATQRSGNLPSFIATPPRMRKSSVKINSYHAAAPLSTTRCSQPRLSTLGSTKLVELATLREGEFFGELGLLSHRVDWKPDVDKVRSGAYWRESLTQAKNTPVDYAALDGNPPWRKTQCVDSNDLPSERRRSSSSGSQTVQTTDNKIWMFPEPTMKRQASVYTRCPCVLYMLPYDCCRELFGAREYSQLKELLMVILHGRISKSTTRSSASGPNTARRW</sequence>
<accession>G0UPP6</accession>
<dbReference type="InterPro" id="IPR014710">
    <property type="entry name" value="RmlC-like_jellyroll"/>
</dbReference>
<dbReference type="PANTHER" id="PTHR23011">
    <property type="entry name" value="CYCLIC NUCLEOTIDE-BINDING DOMAIN CONTAINING PROTEIN"/>
    <property type="match status" value="1"/>
</dbReference>
<dbReference type="Gene3D" id="2.60.120.10">
    <property type="entry name" value="Jelly Rolls"/>
    <property type="match status" value="2"/>
</dbReference>
<evidence type="ECO:0000259" key="2">
    <source>
        <dbReference type="PROSITE" id="PS50042"/>
    </source>
</evidence>
<feature type="region of interest" description="Disordered" evidence="1">
    <location>
        <begin position="475"/>
        <end position="501"/>
    </location>
</feature>
<name>G0UPP6_TRYCI</name>
<protein>
    <submittedName>
        <fullName evidence="3">Uncharacterized protein TCIL3000_7_1650</fullName>
    </submittedName>
</protein>
<evidence type="ECO:0000313" key="3">
    <source>
        <dbReference type="EMBL" id="CCC91357.1"/>
    </source>
</evidence>
<organism evidence="3">
    <name type="scientific">Trypanosoma congolense (strain IL3000)</name>
    <dbReference type="NCBI Taxonomy" id="1068625"/>
    <lineage>
        <taxon>Eukaryota</taxon>
        <taxon>Discoba</taxon>
        <taxon>Euglenozoa</taxon>
        <taxon>Kinetoplastea</taxon>
        <taxon>Metakinetoplastina</taxon>
        <taxon>Trypanosomatida</taxon>
        <taxon>Trypanosomatidae</taxon>
        <taxon>Trypanosoma</taxon>
        <taxon>Nannomonas</taxon>
    </lineage>
</organism>
<evidence type="ECO:0000256" key="1">
    <source>
        <dbReference type="SAM" id="MobiDB-lite"/>
    </source>
</evidence>
<feature type="domain" description="Cyclic nucleotide-binding" evidence="2">
    <location>
        <begin position="418"/>
        <end position="433"/>
    </location>
</feature>
<reference evidence="3" key="1">
    <citation type="journal article" date="2012" name="Proc. Natl. Acad. Sci. U.S.A.">
        <title>Antigenic diversity is generated by distinct evolutionary mechanisms in African trypanosome species.</title>
        <authorList>
            <person name="Jackson A.P."/>
            <person name="Berry A."/>
            <person name="Aslett M."/>
            <person name="Allison H.C."/>
            <person name="Burton P."/>
            <person name="Vavrova-Anderson J."/>
            <person name="Brown R."/>
            <person name="Browne H."/>
            <person name="Corton N."/>
            <person name="Hauser H."/>
            <person name="Gamble J."/>
            <person name="Gilderthorp R."/>
            <person name="Marcello L."/>
            <person name="McQuillan J."/>
            <person name="Otto T.D."/>
            <person name="Quail M.A."/>
            <person name="Sanders M.J."/>
            <person name="van Tonder A."/>
            <person name="Ginger M.L."/>
            <person name="Field M.C."/>
            <person name="Barry J.D."/>
            <person name="Hertz-Fowler C."/>
            <person name="Berriman M."/>
        </authorList>
    </citation>
    <scope>NUCLEOTIDE SEQUENCE</scope>
    <source>
        <strain evidence="3">IL3000</strain>
    </source>
</reference>
<proteinExistence type="predicted"/>
<dbReference type="InterPro" id="IPR018490">
    <property type="entry name" value="cNMP-bd_dom_sf"/>
</dbReference>
<dbReference type="VEuPathDB" id="TriTrypDB:TcIL3000_7_1650"/>